<evidence type="ECO:0000313" key="2">
    <source>
        <dbReference type="Proteomes" id="UP001589833"/>
    </source>
</evidence>
<sequence>MLKILGIPRSTYYYQKNYKVEEKQVSEGRPAPGYSITKDGKKISDEQIKEWLLEEIEGDEIIRLMKDQLTLLNQGFEENNNQQVVITTKNNKGWIQVSPLEKQPDPRHLALMSYGMKRKEPLSYPLYKL</sequence>
<reference evidence="1 2" key="1">
    <citation type="submission" date="2024-09" db="EMBL/GenBank/DDBJ databases">
        <authorList>
            <person name="Sun Q."/>
            <person name="Mori K."/>
        </authorList>
    </citation>
    <scope>NUCLEOTIDE SEQUENCE [LARGE SCALE GENOMIC DNA]</scope>
    <source>
        <strain evidence="1 2">NCAIM B.02301</strain>
    </source>
</reference>
<accession>A0ABV6NKX3</accession>
<comment type="caution">
    <text evidence="1">The sequence shown here is derived from an EMBL/GenBank/DDBJ whole genome shotgun (WGS) entry which is preliminary data.</text>
</comment>
<proteinExistence type="predicted"/>
<name>A0ABV6NKX3_9BACI</name>
<evidence type="ECO:0000313" key="1">
    <source>
        <dbReference type="EMBL" id="MFC0561434.1"/>
    </source>
</evidence>
<gene>
    <name evidence="1" type="ORF">ACFFH4_21165</name>
</gene>
<organism evidence="1 2">
    <name type="scientific">Halalkalibacter alkalisediminis</name>
    <dbReference type="NCBI Taxonomy" id="935616"/>
    <lineage>
        <taxon>Bacteria</taxon>
        <taxon>Bacillati</taxon>
        <taxon>Bacillota</taxon>
        <taxon>Bacilli</taxon>
        <taxon>Bacillales</taxon>
        <taxon>Bacillaceae</taxon>
        <taxon>Halalkalibacter</taxon>
    </lineage>
</organism>
<keyword evidence="2" id="KW-1185">Reference proteome</keyword>
<dbReference type="EMBL" id="JBHLTR010000059">
    <property type="protein sequence ID" value="MFC0561434.1"/>
    <property type="molecule type" value="Genomic_DNA"/>
</dbReference>
<dbReference type="Proteomes" id="UP001589833">
    <property type="component" value="Unassembled WGS sequence"/>
</dbReference>
<protein>
    <submittedName>
        <fullName evidence="1">Uncharacterized protein</fullName>
    </submittedName>
</protein>